<dbReference type="GO" id="GO:0046685">
    <property type="term" value="P:response to arsenic-containing substance"/>
    <property type="evidence" value="ECO:0007669"/>
    <property type="project" value="UniProtKB-KW"/>
</dbReference>
<dbReference type="AlphaFoldDB" id="A0ABD6N835"/>
<keyword evidence="3 6" id="KW-0812">Transmembrane</keyword>
<dbReference type="PANTHER" id="PTHR43302:SF5">
    <property type="entry name" value="TRANSPORTER ARSB-RELATED"/>
    <property type="match status" value="1"/>
</dbReference>
<sequence length="427" mass="45206">MLPAIAVFVFTLILVIWQPKGLGVGWSAALGAIIALATGAVSLHDIPAVWAIVWNATATFIAVIIISLLLDEAGFFEWAALHVARWANGSGHRLFAFCVLLGAAVSALFANDGAALILTPIVMSMLLALRFSPAATLAFVMAAGFIADTASLPLVVSNLVNIVSADYFGLGFAEYASVMVPVNIASVAATLLVLFLYFRRDIPRQYALDALKAPSEAIHDHATFKVGGWVLLVLLAGLFVLEPLGIPISAVAAVCAAILFAVAARGHRISTRRVLREAPWQVVIFSLGMYLVVYGLKNAGLTDMLTHLLDRLAEQGLWSAAIGTGLISALLSSVMNNMPSVLIGALSIQASGAEGVVREAMIYANVIGCDLGPKITPIGSLATLLWLHVLARKGMRITWGYYFKVGLLLTVPVLLITLSALALRLSL</sequence>
<dbReference type="CDD" id="cd01118">
    <property type="entry name" value="ArsB_permease"/>
    <property type="match status" value="1"/>
</dbReference>
<keyword evidence="5 6" id="KW-0472">Membrane</keyword>
<comment type="function">
    <text evidence="6">Involved in arsenical resistance. Thought to form the channel of an arsenite pump.</text>
</comment>
<keyword evidence="6" id="KW-0813">Transport</keyword>
<evidence type="ECO:0000313" key="8">
    <source>
        <dbReference type="Proteomes" id="UP000704738"/>
    </source>
</evidence>
<dbReference type="InterPro" id="IPR000802">
    <property type="entry name" value="Arsenical_pump_ArsB"/>
</dbReference>
<feature type="transmembrane region" description="Helical" evidence="6">
    <location>
        <begin position="401"/>
        <end position="423"/>
    </location>
</feature>
<comment type="caution">
    <text evidence="7">The sequence shown here is derived from an EMBL/GenBank/DDBJ whole genome shotgun (WGS) entry which is preliminary data.</text>
</comment>
<evidence type="ECO:0000256" key="1">
    <source>
        <dbReference type="ARBA" id="ARBA00004651"/>
    </source>
</evidence>
<keyword evidence="2" id="KW-1003">Cell membrane</keyword>
<comment type="caution">
    <text evidence="6">Lacks conserved residue(s) required for the propagation of feature annotation.</text>
</comment>
<feature type="transmembrane region" description="Helical" evidence="6">
    <location>
        <begin position="115"/>
        <end position="132"/>
    </location>
</feature>
<proteinExistence type="inferred from homology"/>
<dbReference type="Pfam" id="PF02040">
    <property type="entry name" value="ArsB"/>
    <property type="match status" value="1"/>
</dbReference>
<comment type="subcellular location">
    <subcellularLocation>
        <location evidence="1 6">Cell membrane</location>
        <topology evidence="1 6">Multi-pass membrane protein</topology>
    </subcellularLocation>
</comment>
<keyword evidence="6" id="KW-0059">Arsenical resistance</keyword>
<dbReference type="PRINTS" id="PR00758">
    <property type="entry name" value="ARSENICPUMP"/>
</dbReference>
<name>A0ABD6N835_9PSED</name>
<accession>A0ABD6N835</accession>
<feature type="transmembrane region" description="Helical" evidence="6">
    <location>
        <begin position="175"/>
        <end position="198"/>
    </location>
</feature>
<dbReference type="GO" id="GO:0005886">
    <property type="term" value="C:plasma membrane"/>
    <property type="evidence" value="ECO:0007669"/>
    <property type="project" value="UniProtKB-SubCell"/>
</dbReference>
<keyword evidence="4 6" id="KW-1133">Transmembrane helix</keyword>
<dbReference type="PANTHER" id="PTHR43302">
    <property type="entry name" value="TRANSPORTER ARSB-RELATED"/>
    <property type="match status" value="1"/>
</dbReference>
<evidence type="ECO:0000256" key="3">
    <source>
        <dbReference type="ARBA" id="ARBA00022692"/>
    </source>
</evidence>
<feature type="transmembrane region" description="Helical" evidence="6">
    <location>
        <begin position="139"/>
        <end position="163"/>
    </location>
</feature>
<feature type="transmembrane region" description="Helical" evidence="6">
    <location>
        <begin position="47"/>
        <end position="70"/>
    </location>
</feature>
<evidence type="ECO:0000256" key="2">
    <source>
        <dbReference type="ARBA" id="ARBA00022475"/>
    </source>
</evidence>
<dbReference type="EMBL" id="QJRE01000119">
    <property type="protein sequence ID" value="NWL49459.1"/>
    <property type="molecule type" value="Genomic_DNA"/>
</dbReference>
<feature type="transmembrane region" description="Helical" evidence="6">
    <location>
        <begin position="222"/>
        <end position="240"/>
    </location>
</feature>
<feature type="transmembrane region" description="Helical" evidence="6">
    <location>
        <begin position="246"/>
        <end position="266"/>
    </location>
</feature>
<dbReference type="NCBIfam" id="TIGR00935">
    <property type="entry name" value="2a45"/>
    <property type="match status" value="1"/>
</dbReference>
<evidence type="ECO:0000256" key="5">
    <source>
        <dbReference type="ARBA" id="ARBA00023136"/>
    </source>
</evidence>
<evidence type="ECO:0000256" key="4">
    <source>
        <dbReference type="ARBA" id="ARBA00022989"/>
    </source>
</evidence>
<gene>
    <name evidence="7" type="ORF">DM819_27195</name>
</gene>
<evidence type="ECO:0000313" key="7">
    <source>
        <dbReference type="EMBL" id="NWL49459.1"/>
    </source>
</evidence>
<dbReference type="NCBIfam" id="NF011980">
    <property type="entry name" value="PRK15445.1"/>
    <property type="match status" value="1"/>
</dbReference>
<reference evidence="7 8" key="1">
    <citation type="submission" date="2018-06" db="EMBL/GenBank/DDBJ databases">
        <title>Bacteria isolated from soil of Wuhan.</title>
        <authorList>
            <person name="Xiang W."/>
            <person name="Huang C."/>
        </authorList>
    </citation>
    <scope>NUCLEOTIDE SEQUENCE [LARGE SCALE GENOMIC DNA]</scope>
    <source>
        <strain evidence="8">xwS4</strain>
    </source>
</reference>
<feature type="transmembrane region" description="Helical" evidence="6">
    <location>
        <begin position="316"/>
        <end position="334"/>
    </location>
</feature>
<feature type="transmembrane region" description="Helical" evidence="6">
    <location>
        <begin position="278"/>
        <end position="296"/>
    </location>
</feature>
<feature type="transmembrane region" description="Helical" evidence="6">
    <location>
        <begin position="91"/>
        <end position="109"/>
    </location>
</feature>
<organism evidence="7 8">
    <name type="scientific">Pseudomonas hunanensis</name>
    <dbReference type="NCBI Taxonomy" id="1247546"/>
    <lineage>
        <taxon>Bacteria</taxon>
        <taxon>Pseudomonadati</taxon>
        <taxon>Pseudomonadota</taxon>
        <taxon>Gammaproteobacteria</taxon>
        <taxon>Pseudomonadales</taxon>
        <taxon>Pseudomonadaceae</taxon>
        <taxon>Pseudomonas</taxon>
    </lineage>
</organism>
<dbReference type="Proteomes" id="UP000704738">
    <property type="component" value="Unassembled WGS sequence"/>
</dbReference>
<dbReference type="RefSeq" id="WP_003254023.1">
    <property type="nucleotide sequence ID" value="NZ_QJRE01000119.1"/>
</dbReference>
<evidence type="ECO:0000256" key="6">
    <source>
        <dbReference type="RuleBase" id="RU004993"/>
    </source>
</evidence>
<comment type="similarity">
    <text evidence="6">Belongs to the ArsB family.</text>
</comment>
<protein>
    <recommendedName>
        <fullName evidence="6">Arsenical pump membrane protein</fullName>
    </recommendedName>
</protein>